<evidence type="ECO:0000313" key="2">
    <source>
        <dbReference type="Proteomes" id="UP000243975"/>
    </source>
</evidence>
<gene>
    <name evidence="1" type="ORF">Ccrd_002274</name>
</gene>
<protein>
    <submittedName>
        <fullName evidence="1">Uncharacterized protein</fullName>
    </submittedName>
</protein>
<comment type="caution">
    <text evidence="1">The sequence shown here is derived from an EMBL/GenBank/DDBJ whole genome shotgun (WGS) entry which is preliminary data.</text>
</comment>
<dbReference type="EMBL" id="LEKV01004380">
    <property type="protein sequence ID" value="KVH95659.1"/>
    <property type="molecule type" value="Genomic_DNA"/>
</dbReference>
<proteinExistence type="predicted"/>
<accession>A0A103XRQ1</accession>
<evidence type="ECO:0000313" key="1">
    <source>
        <dbReference type="EMBL" id="KVH95659.1"/>
    </source>
</evidence>
<dbReference type="AlphaFoldDB" id="A0A103XRQ1"/>
<dbReference type="Gramene" id="KVH95659">
    <property type="protein sequence ID" value="KVH95659"/>
    <property type="gene ID" value="Ccrd_002274"/>
</dbReference>
<organism evidence="1 2">
    <name type="scientific">Cynara cardunculus var. scolymus</name>
    <name type="common">Globe artichoke</name>
    <name type="synonym">Cynara scolymus</name>
    <dbReference type="NCBI Taxonomy" id="59895"/>
    <lineage>
        <taxon>Eukaryota</taxon>
        <taxon>Viridiplantae</taxon>
        <taxon>Streptophyta</taxon>
        <taxon>Embryophyta</taxon>
        <taxon>Tracheophyta</taxon>
        <taxon>Spermatophyta</taxon>
        <taxon>Magnoliopsida</taxon>
        <taxon>eudicotyledons</taxon>
        <taxon>Gunneridae</taxon>
        <taxon>Pentapetalae</taxon>
        <taxon>asterids</taxon>
        <taxon>campanulids</taxon>
        <taxon>Asterales</taxon>
        <taxon>Asteraceae</taxon>
        <taxon>Carduoideae</taxon>
        <taxon>Cardueae</taxon>
        <taxon>Carduinae</taxon>
        <taxon>Cynara</taxon>
    </lineage>
</organism>
<dbReference type="Proteomes" id="UP000243975">
    <property type="component" value="Unassembled WGS sequence"/>
</dbReference>
<name>A0A103XRQ1_CYNCS</name>
<keyword evidence="2" id="KW-1185">Reference proteome</keyword>
<sequence length="160" mass="18504">MDEFEETSYFNTMDRQRFIGPPAYVICPGAAQQEIIFIYQRYHENIQDGSYNNVWGLKTQTTPYSNHPQVSIPHTKHHESAAWSTVANCYDNGDSHHPGGGVVATGLPNTEKYGNSFGHGNPFSHEHNNYRNGLEYHHIPNRMNHGYRKQFWRCNEHKKV</sequence>
<reference evidence="1 2" key="1">
    <citation type="journal article" date="2016" name="Sci. Rep.">
        <title>The genome sequence of the outbreeding globe artichoke constructed de novo incorporating a phase-aware low-pass sequencing strategy of F1 progeny.</title>
        <authorList>
            <person name="Scaglione D."/>
            <person name="Reyes-Chin-Wo S."/>
            <person name="Acquadro A."/>
            <person name="Froenicke L."/>
            <person name="Portis E."/>
            <person name="Beitel C."/>
            <person name="Tirone M."/>
            <person name="Mauro R."/>
            <person name="Lo Monaco A."/>
            <person name="Mauromicale G."/>
            <person name="Faccioli P."/>
            <person name="Cattivelli L."/>
            <person name="Rieseberg L."/>
            <person name="Michelmore R."/>
            <person name="Lanteri S."/>
        </authorList>
    </citation>
    <scope>NUCLEOTIDE SEQUENCE [LARGE SCALE GENOMIC DNA]</scope>
    <source>
        <strain evidence="1">2C</strain>
    </source>
</reference>